<evidence type="ECO:0000313" key="4">
    <source>
        <dbReference type="EMBL" id="KAH0620402.1"/>
    </source>
</evidence>
<dbReference type="EMBL" id="JAIPUX010003289">
    <property type="protein sequence ID" value="KAH0620402.1"/>
    <property type="molecule type" value="Genomic_DNA"/>
</dbReference>
<comment type="caution">
    <text evidence="4">The sequence shown here is derived from an EMBL/GenBank/DDBJ whole genome shotgun (WGS) entry which is preliminary data.</text>
</comment>
<dbReference type="Proteomes" id="UP000826234">
    <property type="component" value="Unassembled WGS sequence"/>
</dbReference>
<gene>
    <name evidence="4" type="ORF">JD844_020810</name>
</gene>
<protein>
    <recommendedName>
        <fullName evidence="3">DUF4200 domain-containing protein</fullName>
    </recommendedName>
</protein>
<dbReference type="InterPro" id="IPR051147">
    <property type="entry name" value="CFAP_domain-containing"/>
</dbReference>
<organism evidence="4 5">
    <name type="scientific">Phrynosoma platyrhinos</name>
    <name type="common">Desert horned lizard</name>
    <dbReference type="NCBI Taxonomy" id="52577"/>
    <lineage>
        <taxon>Eukaryota</taxon>
        <taxon>Metazoa</taxon>
        <taxon>Chordata</taxon>
        <taxon>Craniata</taxon>
        <taxon>Vertebrata</taxon>
        <taxon>Euteleostomi</taxon>
        <taxon>Lepidosauria</taxon>
        <taxon>Squamata</taxon>
        <taxon>Bifurcata</taxon>
        <taxon>Unidentata</taxon>
        <taxon>Episquamata</taxon>
        <taxon>Toxicofera</taxon>
        <taxon>Iguania</taxon>
        <taxon>Phrynosomatidae</taxon>
        <taxon>Phrynosomatinae</taxon>
        <taxon>Phrynosoma</taxon>
    </lineage>
</organism>
<evidence type="ECO:0000313" key="5">
    <source>
        <dbReference type="Proteomes" id="UP000826234"/>
    </source>
</evidence>
<name>A0ABQ7ST13_PHRPL</name>
<dbReference type="Pfam" id="PF13863">
    <property type="entry name" value="DUF4200"/>
    <property type="match status" value="1"/>
</dbReference>
<feature type="coiled-coil region" evidence="2">
    <location>
        <begin position="31"/>
        <end position="114"/>
    </location>
</feature>
<feature type="domain" description="DUF4200" evidence="3">
    <location>
        <begin position="13"/>
        <end position="130"/>
    </location>
</feature>
<proteinExistence type="predicted"/>
<dbReference type="InterPro" id="IPR025252">
    <property type="entry name" value="DUF4200"/>
</dbReference>
<reference evidence="4 5" key="1">
    <citation type="journal article" date="2022" name="Gigascience">
        <title>A chromosome-level genome assembly and annotation of the desert horned lizard, Phrynosoma platyrhinos, provides insight into chromosomal rearrangements among reptiles.</title>
        <authorList>
            <person name="Koochekian N."/>
            <person name="Ascanio A."/>
            <person name="Farleigh K."/>
            <person name="Card D.C."/>
            <person name="Schield D.R."/>
            <person name="Castoe T.A."/>
            <person name="Jezkova T."/>
        </authorList>
    </citation>
    <scope>NUCLEOTIDE SEQUENCE [LARGE SCALE GENOMIC DNA]</scope>
    <source>
        <strain evidence="4">NK-2021</strain>
    </source>
</reference>
<accession>A0ABQ7ST13</accession>
<keyword evidence="5" id="KW-1185">Reference proteome</keyword>
<evidence type="ECO:0000259" key="3">
    <source>
        <dbReference type="Pfam" id="PF13863"/>
    </source>
</evidence>
<keyword evidence="1 2" id="KW-0175">Coiled coil</keyword>
<evidence type="ECO:0000256" key="2">
    <source>
        <dbReference type="SAM" id="Coils"/>
    </source>
</evidence>
<dbReference type="PANTHER" id="PTHR21683">
    <property type="entry name" value="COILED-COIL DOMAIN-CONTAINING PROTEIN 42 LIKE-2-LIKE-RELATED"/>
    <property type="match status" value="1"/>
</dbReference>
<evidence type="ECO:0000256" key="1">
    <source>
        <dbReference type="ARBA" id="ARBA00023054"/>
    </source>
</evidence>
<dbReference type="PANTHER" id="PTHR21683:SF18">
    <property type="entry name" value="COILED-COIL DOMAIN-CONTAINING PROTEIN 42 HOMOLOG"/>
    <property type="match status" value="1"/>
</dbReference>
<sequence>MEHHKKALHRFQLLKKKKECDRITLELNLKKEDFKEKLERLALRREDLNQKNDNNRAHALEFDIYLKECEQKKRRAIEKYKEERKLKSVKRHEIHALKQELKKLKIRQLELQKKMVKYKKFEEFLQKMVDILPSTEYAYLRNQEESVVRTLIKRHRTLMTENRNLLKRLSILQYALQETRHEFAMLIAKASELHSKCSMLQAKNITLSQHISREEDQFTYQSKELSSMLMAISNLAEQCYIRNYGPLEEMTLDSKLDMIQVRKTIVIIRNN</sequence>